<proteinExistence type="predicted"/>
<dbReference type="AlphaFoldDB" id="A0A975Y1Y0"/>
<dbReference type="InterPro" id="IPR017549">
    <property type="entry name" value="APMV_L690"/>
</dbReference>
<evidence type="ECO:0000313" key="2">
    <source>
        <dbReference type="EMBL" id="QWZ09982.1"/>
    </source>
</evidence>
<name>A0A975Y1Y0_9ACTN</name>
<protein>
    <submittedName>
        <fullName evidence="2">TIGR03118 family protein</fullName>
    </submittedName>
</protein>
<accession>A0A975Y1Y0</accession>
<evidence type="ECO:0000313" key="3">
    <source>
        <dbReference type="Proteomes" id="UP000683575"/>
    </source>
</evidence>
<feature type="region of interest" description="Disordered" evidence="1">
    <location>
        <begin position="1"/>
        <end position="20"/>
    </location>
</feature>
<dbReference type="NCBIfam" id="TIGR03118">
    <property type="entry name" value="PEPCTERM_chp_1"/>
    <property type="match status" value="1"/>
</dbReference>
<organism evidence="2 3">
    <name type="scientific">Nocardioides panacis</name>
    <dbReference type="NCBI Taxonomy" id="2849501"/>
    <lineage>
        <taxon>Bacteria</taxon>
        <taxon>Bacillati</taxon>
        <taxon>Actinomycetota</taxon>
        <taxon>Actinomycetes</taxon>
        <taxon>Propionibacteriales</taxon>
        <taxon>Nocardioidaceae</taxon>
        <taxon>Nocardioides</taxon>
    </lineage>
</organism>
<dbReference type="EMBL" id="CP077062">
    <property type="protein sequence ID" value="QWZ09982.1"/>
    <property type="molecule type" value="Genomic_DNA"/>
</dbReference>
<dbReference type="KEGG" id="nps:KRR39_09755"/>
<reference evidence="2" key="1">
    <citation type="submission" date="2021-06" db="EMBL/GenBank/DDBJ databases">
        <title>Complete genome sequence of Nocardioides sp. G188.</title>
        <authorList>
            <person name="Im W.-T."/>
        </authorList>
    </citation>
    <scope>NUCLEOTIDE SEQUENCE</scope>
    <source>
        <strain evidence="2">G188</strain>
    </source>
</reference>
<gene>
    <name evidence="2" type="ORF">KRR39_09755</name>
</gene>
<feature type="compositionally biased region" description="Polar residues" evidence="1">
    <location>
        <begin position="1"/>
        <end position="13"/>
    </location>
</feature>
<dbReference type="Proteomes" id="UP000683575">
    <property type="component" value="Chromosome"/>
</dbReference>
<evidence type="ECO:0000256" key="1">
    <source>
        <dbReference type="SAM" id="MobiDB-lite"/>
    </source>
</evidence>
<sequence length="290" mass="29953">MSDNGTNTSTLYSGATAPGSPPAKVPLTVSIPGGGAPTGVVYNPASRFVLSTHGKTGPALFIFAGEHGSLTAWNKTGTLTQAVPVAHTGNTVYKGLAMVTMKGRPFLLAANFGRDRIDVFNSHFARVRMSSAFRNHGIPAGYAPFNVASLGNRVYVSYAKQDPAKQDDVPGRGHGFVDVFTDNGHFQRSLLRRGVLDSPWGMAVAPTGFGGFAGRLLVGNFGNGRIHVVNQRTGRVLATLRNAAGSPLTIDGLWGLLPGNGTAGGTSDVLFSAGPGGESHGLVGLLRAGG</sequence>
<keyword evidence="3" id="KW-1185">Reference proteome</keyword>